<proteinExistence type="predicted"/>
<name>A0A8S5M4S9_9CAUD</name>
<dbReference type="EMBL" id="BK014822">
    <property type="protein sequence ID" value="DAD77301.1"/>
    <property type="molecule type" value="Genomic_DNA"/>
</dbReference>
<dbReference type="Pfam" id="PF20458">
    <property type="entry name" value="DUF6711"/>
    <property type="match status" value="1"/>
</dbReference>
<organism evidence="1">
    <name type="scientific">Siphoviridae sp. ctEQg15</name>
    <dbReference type="NCBI Taxonomy" id="2826205"/>
    <lineage>
        <taxon>Viruses</taxon>
        <taxon>Duplodnaviria</taxon>
        <taxon>Heunggongvirae</taxon>
        <taxon>Uroviricota</taxon>
        <taxon>Caudoviricetes</taxon>
    </lineage>
</organism>
<sequence length="121" mass="13507">MVAVFKIDGKDFTDILPEGALKWSRNDLDSDQTGRTLDGIMHRTRIAIKAKLSITTKRLTTQKLMELNAALKPSFISVTYLDPIDGIVTKKFYGSSVESTTQIVMGGETYWTGTTFNLIEQ</sequence>
<accession>A0A8S5M4S9</accession>
<reference evidence="1" key="1">
    <citation type="journal article" date="2021" name="Proc. Natl. Acad. Sci. U.S.A.">
        <title>A Catalog of Tens of Thousands of Viruses from Human Metagenomes Reveals Hidden Associations with Chronic Diseases.</title>
        <authorList>
            <person name="Tisza M.J."/>
            <person name="Buck C.B."/>
        </authorList>
    </citation>
    <scope>NUCLEOTIDE SEQUENCE</scope>
    <source>
        <strain evidence="1">CtEQg15</strain>
    </source>
</reference>
<protein>
    <submittedName>
        <fullName evidence="1">Uncharacterized protein</fullName>
    </submittedName>
</protein>
<evidence type="ECO:0000313" key="1">
    <source>
        <dbReference type="EMBL" id="DAD77301.1"/>
    </source>
</evidence>
<dbReference type="InterPro" id="IPR046557">
    <property type="entry name" value="DUF6711"/>
</dbReference>